<keyword evidence="1 2" id="KW-0732">Signal</keyword>
<feature type="domain" description="Expansin-like EG45" evidence="3">
    <location>
        <begin position="87"/>
        <end position="242"/>
    </location>
</feature>
<reference evidence="5" key="1">
    <citation type="journal article" date="2019" name="Int. J. Syst. Evol. Microbiol.">
        <title>The Global Catalogue of Microorganisms (GCM) 10K type strain sequencing project: providing services to taxonomists for standard genome sequencing and annotation.</title>
        <authorList>
            <consortium name="The Broad Institute Genomics Platform"/>
            <consortium name="The Broad Institute Genome Sequencing Center for Infectious Disease"/>
            <person name="Wu L."/>
            <person name="Ma J."/>
        </authorList>
    </citation>
    <scope>NUCLEOTIDE SEQUENCE [LARGE SCALE GENOMIC DNA]</scope>
    <source>
        <strain evidence="5">JCM 17938</strain>
    </source>
</reference>
<dbReference type="Proteomes" id="UP001500212">
    <property type="component" value="Unassembled WGS sequence"/>
</dbReference>
<name>A0ABP8TND2_9ACTN</name>
<gene>
    <name evidence="4" type="ORF">GCM10023195_35170</name>
</gene>
<dbReference type="PROSITE" id="PS50842">
    <property type="entry name" value="EXPANSIN_EG45"/>
    <property type="match status" value="1"/>
</dbReference>
<dbReference type="InterPro" id="IPR051477">
    <property type="entry name" value="Expansin_CellWall"/>
</dbReference>
<dbReference type="PANTHER" id="PTHR31836:SF21">
    <property type="entry name" value="EXPANSIN-LIKE PROTEIN 7"/>
    <property type="match status" value="1"/>
</dbReference>
<dbReference type="InterPro" id="IPR036908">
    <property type="entry name" value="RlpA-like_sf"/>
</dbReference>
<evidence type="ECO:0000256" key="1">
    <source>
        <dbReference type="ARBA" id="ARBA00022729"/>
    </source>
</evidence>
<protein>
    <recommendedName>
        <fullName evidence="3">Expansin-like EG45 domain-containing protein</fullName>
    </recommendedName>
</protein>
<evidence type="ECO:0000256" key="2">
    <source>
        <dbReference type="SAM" id="SignalP"/>
    </source>
</evidence>
<keyword evidence="5" id="KW-1185">Reference proteome</keyword>
<evidence type="ECO:0000313" key="4">
    <source>
        <dbReference type="EMBL" id="GAA4608861.1"/>
    </source>
</evidence>
<dbReference type="InterPro" id="IPR007112">
    <property type="entry name" value="Expansin/allergen_DPBB_dom"/>
</dbReference>
<dbReference type="PROSITE" id="PS51257">
    <property type="entry name" value="PROKAR_LIPOPROTEIN"/>
    <property type="match status" value="1"/>
</dbReference>
<evidence type="ECO:0000313" key="5">
    <source>
        <dbReference type="Proteomes" id="UP001500212"/>
    </source>
</evidence>
<proteinExistence type="predicted"/>
<feature type="chain" id="PRO_5045039924" description="Expansin-like EG45 domain-containing protein" evidence="2">
    <location>
        <begin position="34"/>
        <end position="346"/>
    </location>
</feature>
<comment type="caution">
    <text evidence="4">The sequence shown here is derived from an EMBL/GenBank/DDBJ whole genome shotgun (WGS) entry which is preliminary data.</text>
</comment>
<evidence type="ECO:0000259" key="3">
    <source>
        <dbReference type="PROSITE" id="PS50842"/>
    </source>
</evidence>
<dbReference type="SUPFAM" id="SSF50685">
    <property type="entry name" value="Barwin-like endoglucanases"/>
    <property type="match status" value="1"/>
</dbReference>
<dbReference type="RefSeq" id="WP_345354784.1">
    <property type="nucleotide sequence ID" value="NZ_BAABHJ010000008.1"/>
</dbReference>
<organism evidence="4 5">
    <name type="scientific">Actinoallomurus liliacearum</name>
    <dbReference type="NCBI Taxonomy" id="1080073"/>
    <lineage>
        <taxon>Bacteria</taxon>
        <taxon>Bacillati</taxon>
        <taxon>Actinomycetota</taxon>
        <taxon>Actinomycetes</taxon>
        <taxon>Streptosporangiales</taxon>
        <taxon>Thermomonosporaceae</taxon>
        <taxon>Actinoallomurus</taxon>
    </lineage>
</organism>
<dbReference type="Gene3D" id="2.40.40.10">
    <property type="entry name" value="RlpA-like domain"/>
    <property type="match status" value="1"/>
</dbReference>
<dbReference type="EMBL" id="BAABHJ010000008">
    <property type="protein sequence ID" value="GAA4608861.1"/>
    <property type="molecule type" value="Genomic_DNA"/>
</dbReference>
<dbReference type="PANTHER" id="PTHR31836">
    <property type="match status" value="1"/>
</dbReference>
<accession>A0ABP8TND2</accession>
<feature type="signal peptide" evidence="2">
    <location>
        <begin position="1"/>
        <end position="33"/>
    </location>
</feature>
<sequence length="346" mass="36138">MPERNRARLRTSLTVLSALAFACASPAGSHALAAGRTPSGGPVASRAAGRPVVSGAVASGVVGGAAPAASSPVTGNATWFTGLGSPYGGCGLPQANLDSQDFVALNVFNTPHDYNGYPRPIPAADAARMGIFANGQNCGRYVQVTIGDYCTGVNDGAPNQPFCRNGSWTADTYDGATLTMLVADSCADGNAWCRDDPYHLDLSQASLNRFVKNGAPVGDMYPNHWNNRHISWQFVPAPGYSGDMKIGFLQNAQVWWPVIAVSHLPNGIHGVQYYDGSSWRNATMDGDMGQAYVIAPTATGGRDYRIRVVDASDALVGGGRVYAFSLPCASTCGPAYTPVSYTTASG</sequence>